<dbReference type="PANTHER" id="PTHR11142:SF4">
    <property type="entry name" value="PSEUDOURIDYLATE SYNTHASE 1 HOMOLOG"/>
    <property type="match status" value="1"/>
</dbReference>
<evidence type="ECO:0000256" key="4">
    <source>
        <dbReference type="PIRSR" id="PIRSR641708-1"/>
    </source>
</evidence>
<evidence type="ECO:0000256" key="5">
    <source>
        <dbReference type="PIRSR" id="PIRSR641708-2"/>
    </source>
</evidence>
<keyword evidence="3" id="KW-0413">Isomerase</keyword>
<feature type="region of interest" description="Disordered" evidence="6">
    <location>
        <begin position="163"/>
        <end position="190"/>
    </location>
</feature>
<gene>
    <name evidence="8" type="ORF">TAT_000109800</name>
    <name evidence="9" type="ORF">TAV_000109100</name>
</gene>
<dbReference type="InterPro" id="IPR020097">
    <property type="entry name" value="PsdUridine_synth_TruA_a/b_dom"/>
</dbReference>
<evidence type="ECO:0000256" key="3">
    <source>
        <dbReference type="ARBA" id="ARBA00023235"/>
    </source>
</evidence>
<evidence type="ECO:0000256" key="2">
    <source>
        <dbReference type="ARBA" id="ARBA00022694"/>
    </source>
</evidence>
<evidence type="ECO:0000313" key="8">
    <source>
        <dbReference type="EMBL" id="SVP89245.1"/>
    </source>
</evidence>
<accession>A0A3B0MHQ0</accession>
<evidence type="ECO:0000256" key="1">
    <source>
        <dbReference type="ARBA" id="ARBA00009375"/>
    </source>
</evidence>
<dbReference type="SUPFAM" id="SSF55120">
    <property type="entry name" value="Pseudouridine synthase"/>
    <property type="match status" value="1"/>
</dbReference>
<name>A0A3B0MHQ0_THEAN</name>
<dbReference type="VEuPathDB" id="PiroplasmaDB:TA16330"/>
<dbReference type="EMBL" id="UIVS01000001">
    <property type="protein sequence ID" value="SVP90385.1"/>
    <property type="molecule type" value="Genomic_DNA"/>
</dbReference>
<dbReference type="InterPro" id="IPR001406">
    <property type="entry name" value="PsdUridine_synth_TruA"/>
</dbReference>
<dbReference type="InterPro" id="IPR020103">
    <property type="entry name" value="PsdUridine_synth_cat_dom_sf"/>
</dbReference>
<sequence>MNKRDRKRNRNEARSKFRKLWKEREQFLKNTVPQEDGINNDDSSNLKDSDHIDKLNQNLGVKRIHAPKTKYVIAFGYLGTGYHGYQKQVEYKTGEMDKVKTVEGTLENCLFRIGAINEAFRNMTHKLQMSKCSRTDKGVHAACTYLGGRFNIEVEDVSGDHVSQVNNHSETNDSSKSDTSDNVELQSDGKLSKEEKFVQRLNAALPEDIRCFKIQRVTKGFDARSLCSKRKYEYIIPEWLLSKKFVLPNEEHEKHFRNLEVIFEENTKTKDIIKLSKLNDTLYEVMGDFEETEIEHSRLYEILKLYQGTHNFHNFTVKQKEEINNTSRFIHKINIKSHKIQELEVVKILIVGQSFLYNQIRKMISLALQVYLGIAPKNSVEFSLNKSHFLNINLVPSEGLILHHPYFDSYNMNRCNPPEVPYIEYKDVKPKVEEFKNKYIYPEVKKSMESDLWEGWLENILKYPFYLENNFVPDGESG</sequence>
<dbReference type="InterPro" id="IPR041708">
    <property type="entry name" value="PUS1/PUS2-like"/>
</dbReference>
<dbReference type="GO" id="GO:1990481">
    <property type="term" value="P:mRNA pseudouridine synthesis"/>
    <property type="evidence" value="ECO:0007669"/>
    <property type="project" value="TreeGrafter"/>
</dbReference>
<keyword evidence="2" id="KW-0819">tRNA processing</keyword>
<dbReference type="AlphaFoldDB" id="A0A3B0MHQ0"/>
<dbReference type="InterPro" id="IPR020095">
    <property type="entry name" value="PsdUridine_synth_TruA_C"/>
</dbReference>
<organism evidence="8">
    <name type="scientific">Theileria annulata</name>
    <dbReference type="NCBI Taxonomy" id="5874"/>
    <lineage>
        <taxon>Eukaryota</taxon>
        <taxon>Sar</taxon>
        <taxon>Alveolata</taxon>
        <taxon>Apicomplexa</taxon>
        <taxon>Aconoidasida</taxon>
        <taxon>Piroplasmida</taxon>
        <taxon>Theileriidae</taxon>
        <taxon>Theileria</taxon>
    </lineage>
</organism>
<dbReference type="Pfam" id="PF01416">
    <property type="entry name" value="PseudoU_synth_1"/>
    <property type="match status" value="1"/>
</dbReference>
<dbReference type="InterPro" id="IPR020094">
    <property type="entry name" value="TruA/RsuA/RluB/E/F_N"/>
</dbReference>
<proteinExistence type="inferred from homology"/>
<protein>
    <submittedName>
        <fullName evidence="8">tRNA pseudouridine synthase, putative</fullName>
    </submittedName>
</protein>
<evidence type="ECO:0000313" key="9">
    <source>
        <dbReference type="EMBL" id="SVP90385.1"/>
    </source>
</evidence>
<feature type="binding site" evidence="5">
    <location>
        <position position="232"/>
    </location>
    <ligand>
        <name>substrate</name>
    </ligand>
</feature>
<evidence type="ECO:0000259" key="7">
    <source>
        <dbReference type="Pfam" id="PF01416"/>
    </source>
</evidence>
<feature type="compositionally biased region" description="Basic and acidic residues" evidence="6">
    <location>
        <begin position="170"/>
        <end position="179"/>
    </location>
</feature>
<evidence type="ECO:0000256" key="6">
    <source>
        <dbReference type="SAM" id="MobiDB-lite"/>
    </source>
</evidence>
<feature type="domain" description="Pseudouridine synthase I TruA alpha/beta" evidence="7">
    <location>
        <begin position="303"/>
        <end position="408"/>
    </location>
</feature>
<dbReference type="CDD" id="cd02568">
    <property type="entry name" value="PseudoU_synth_PUS1_PUS2"/>
    <property type="match status" value="1"/>
</dbReference>
<feature type="region of interest" description="Disordered" evidence="6">
    <location>
        <begin position="31"/>
        <end position="50"/>
    </location>
</feature>
<reference evidence="8" key="1">
    <citation type="submission" date="2018-07" db="EMBL/GenBank/DDBJ databases">
        <authorList>
            <person name="Quirk P.G."/>
            <person name="Krulwich T.A."/>
        </authorList>
    </citation>
    <scope>NUCLEOTIDE SEQUENCE</scope>
    <source>
        <strain evidence="8">Anand</strain>
    </source>
</reference>
<dbReference type="EMBL" id="UIVT01000001">
    <property type="protein sequence ID" value="SVP89245.1"/>
    <property type="molecule type" value="Genomic_DNA"/>
</dbReference>
<comment type="similarity">
    <text evidence="1">Belongs to the tRNA pseudouridine synthase TruA family.</text>
</comment>
<dbReference type="Gene3D" id="3.30.70.660">
    <property type="entry name" value="Pseudouridine synthase I, catalytic domain, C-terminal subdomain"/>
    <property type="match status" value="1"/>
</dbReference>
<dbReference type="GO" id="GO:0003723">
    <property type="term" value="F:RNA binding"/>
    <property type="evidence" value="ECO:0007669"/>
    <property type="project" value="InterPro"/>
</dbReference>
<dbReference type="Gene3D" id="3.30.70.580">
    <property type="entry name" value="Pseudouridine synthase I, catalytic domain, N-terminal subdomain"/>
    <property type="match status" value="1"/>
</dbReference>
<dbReference type="GO" id="GO:0009982">
    <property type="term" value="F:pseudouridine synthase activity"/>
    <property type="evidence" value="ECO:0007669"/>
    <property type="project" value="InterPro"/>
</dbReference>
<feature type="active site" description="Nucleophile" evidence="4">
    <location>
        <position position="136"/>
    </location>
</feature>
<dbReference type="GO" id="GO:0031119">
    <property type="term" value="P:tRNA pseudouridine synthesis"/>
    <property type="evidence" value="ECO:0007669"/>
    <property type="project" value="InterPro"/>
</dbReference>
<dbReference type="GO" id="GO:0005634">
    <property type="term" value="C:nucleus"/>
    <property type="evidence" value="ECO:0007669"/>
    <property type="project" value="TreeGrafter"/>
</dbReference>
<dbReference type="PANTHER" id="PTHR11142">
    <property type="entry name" value="PSEUDOURIDYLATE SYNTHASE"/>
    <property type="match status" value="1"/>
</dbReference>